<sequence>MQLKVYILVLLFSCLFFSENLAQTQIPCEDNTGCVTCLNNTYCQTCYQAYAPYLGGCYLFPGCYIAQGNSMYDMQCISCWPNYVLVDGQCTTSNCVIDQCQQCYGYNSTSSQVCLTCNVGYELTNSNYTCADPNQDYSPSKKNTVPLAVGIPVSIVGCCILVGCCYLIQKGGGARRPLRKIGEIWG</sequence>
<keyword evidence="2" id="KW-0732">Signal</keyword>
<dbReference type="InParanoid" id="A0A152A1N7"/>
<dbReference type="Proteomes" id="UP000076078">
    <property type="component" value="Unassembled WGS sequence"/>
</dbReference>
<comment type="caution">
    <text evidence="3">The sequence shown here is derived from an EMBL/GenBank/DDBJ whole genome shotgun (WGS) entry which is preliminary data.</text>
</comment>
<evidence type="ECO:0000313" key="3">
    <source>
        <dbReference type="EMBL" id="KYR00158.1"/>
    </source>
</evidence>
<evidence type="ECO:0000313" key="4">
    <source>
        <dbReference type="Proteomes" id="UP000076078"/>
    </source>
</evidence>
<name>A0A152A1N7_TIELA</name>
<feature type="chain" id="PRO_5007593510" evidence="2">
    <location>
        <begin position="23"/>
        <end position="186"/>
    </location>
</feature>
<evidence type="ECO:0000256" key="1">
    <source>
        <dbReference type="SAM" id="Phobius"/>
    </source>
</evidence>
<feature type="signal peptide" evidence="2">
    <location>
        <begin position="1"/>
        <end position="22"/>
    </location>
</feature>
<keyword evidence="4" id="KW-1185">Reference proteome</keyword>
<keyword evidence="1" id="KW-1133">Transmembrane helix</keyword>
<feature type="transmembrane region" description="Helical" evidence="1">
    <location>
        <begin position="147"/>
        <end position="168"/>
    </location>
</feature>
<proteinExistence type="predicted"/>
<keyword evidence="1" id="KW-0812">Transmembrane</keyword>
<evidence type="ECO:0000256" key="2">
    <source>
        <dbReference type="SAM" id="SignalP"/>
    </source>
</evidence>
<dbReference type="EMBL" id="LODT01000016">
    <property type="protein sequence ID" value="KYR00158.1"/>
    <property type="molecule type" value="Genomic_DNA"/>
</dbReference>
<reference evidence="3 4" key="1">
    <citation type="submission" date="2015-12" db="EMBL/GenBank/DDBJ databases">
        <title>Dictyostelia acquired genes for synthesis and detection of signals that induce cell-type specialization by lateral gene transfer from prokaryotes.</title>
        <authorList>
            <person name="Gloeckner G."/>
            <person name="Schaap P."/>
        </authorList>
    </citation>
    <scope>NUCLEOTIDE SEQUENCE [LARGE SCALE GENOMIC DNA]</scope>
    <source>
        <strain evidence="3 4">TK</strain>
    </source>
</reference>
<accession>A0A152A1N7</accession>
<keyword evidence="1" id="KW-0472">Membrane</keyword>
<dbReference type="AlphaFoldDB" id="A0A152A1N7"/>
<protein>
    <submittedName>
        <fullName evidence="3">Uncharacterized protein</fullName>
    </submittedName>
</protein>
<organism evidence="3 4">
    <name type="scientific">Tieghemostelium lacteum</name>
    <name type="common">Slime mold</name>
    <name type="synonym">Dictyostelium lacteum</name>
    <dbReference type="NCBI Taxonomy" id="361077"/>
    <lineage>
        <taxon>Eukaryota</taxon>
        <taxon>Amoebozoa</taxon>
        <taxon>Evosea</taxon>
        <taxon>Eumycetozoa</taxon>
        <taxon>Dictyostelia</taxon>
        <taxon>Dictyosteliales</taxon>
        <taxon>Raperosteliaceae</taxon>
        <taxon>Tieghemostelium</taxon>
    </lineage>
</organism>
<gene>
    <name evidence="3" type="ORF">DLAC_03311</name>
</gene>